<evidence type="ECO:0000313" key="11">
    <source>
        <dbReference type="EMBL" id="ACF14256.1"/>
    </source>
</evidence>
<dbReference type="CDD" id="cd01715">
    <property type="entry name" value="ETF_alpha"/>
    <property type="match status" value="1"/>
</dbReference>
<dbReference type="PROSITE" id="PS00696">
    <property type="entry name" value="ETF_ALPHA"/>
    <property type="match status" value="1"/>
</dbReference>
<name>B3QTQ8_CHLT3</name>
<dbReference type="RefSeq" id="WP_012500340.1">
    <property type="nucleotide sequence ID" value="NC_011026.1"/>
</dbReference>
<dbReference type="eggNOG" id="COG2025">
    <property type="taxonomic scope" value="Bacteria"/>
</dbReference>
<dbReference type="InterPro" id="IPR033947">
    <property type="entry name" value="ETF_alpha_N"/>
</dbReference>
<keyword evidence="12" id="KW-1185">Reference proteome</keyword>
<feature type="binding site" evidence="9">
    <location>
        <begin position="269"/>
        <end position="276"/>
    </location>
    <ligand>
        <name>FAD</name>
        <dbReference type="ChEBI" id="CHEBI:57692"/>
    </ligand>
</feature>
<dbReference type="InterPro" id="IPR014730">
    <property type="entry name" value="ETF_a/b_N"/>
</dbReference>
<comment type="cofactor">
    <cofactor evidence="9">
        <name>FAD</name>
        <dbReference type="ChEBI" id="CHEBI:57692"/>
    </cofactor>
    <text evidence="9">Binds 1 FAD per dimer.</text>
</comment>
<feature type="binding site" evidence="9">
    <location>
        <begin position="238"/>
        <end position="239"/>
    </location>
    <ligand>
        <name>FAD</name>
        <dbReference type="ChEBI" id="CHEBI:57692"/>
    </ligand>
</feature>
<keyword evidence="3" id="KW-0285">Flavoprotein</keyword>
<evidence type="ECO:0000256" key="5">
    <source>
        <dbReference type="ARBA" id="ARBA00022982"/>
    </source>
</evidence>
<dbReference type="PANTHER" id="PTHR43153">
    <property type="entry name" value="ELECTRON TRANSFER FLAVOPROTEIN ALPHA"/>
    <property type="match status" value="1"/>
</dbReference>
<dbReference type="InterPro" id="IPR014729">
    <property type="entry name" value="Rossmann-like_a/b/a_fold"/>
</dbReference>
<dbReference type="SUPFAM" id="SSF52467">
    <property type="entry name" value="DHS-like NAD/FAD-binding domain"/>
    <property type="match status" value="1"/>
</dbReference>
<comment type="function">
    <text evidence="6">The electron transfer flavoprotein serves as a specific electron acceptor for other dehydrogenases. It transfers the electrons to the main respiratory chain via ETF-ubiquinone oxidoreductase (ETF dehydrogenase).</text>
</comment>
<evidence type="ECO:0000256" key="9">
    <source>
        <dbReference type="PIRSR" id="PIRSR000089-1"/>
    </source>
</evidence>
<dbReference type="SUPFAM" id="SSF52402">
    <property type="entry name" value="Adenine nucleotide alpha hydrolases-like"/>
    <property type="match status" value="1"/>
</dbReference>
<keyword evidence="4 9" id="KW-0274">FAD</keyword>
<dbReference type="PANTHER" id="PTHR43153:SF1">
    <property type="entry name" value="ELECTRON TRANSFER FLAVOPROTEIN SUBUNIT ALPHA, MITOCHONDRIAL"/>
    <property type="match status" value="1"/>
</dbReference>
<keyword evidence="5" id="KW-0249">Electron transport</keyword>
<dbReference type="EMBL" id="CP001100">
    <property type="protein sequence ID" value="ACF14256.1"/>
    <property type="molecule type" value="Genomic_DNA"/>
</dbReference>
<dbReference type="PIRSF" id="PIRSF000089">
    <property type="entry name" value="Electra_flavoP_a"/>
    <property type="match status" value="1"/>
</dbReference>
<dbReference type="Gene3D" id="3.40.50.1220">
    <property type="entry name" value="TPP-binding domain"/>
    <property type="match status" value="1"/>
</dbReference>
<dbReference type="InterPro" id="IPR018206">
    <property type="entry name" value="ETF_asu_C_CS"/>
</dbReference>
<evidence type="ECO:0000256" key="2">
    <source>
        <dbReference type="ARBA" id="ARBA00022448"/>
    </source>
</evidence>
<evidence type="ECO:0000259" key="10">
    <source>
        <dbReference type="SMART" id="SM00893"/>
    </source>
</evidence>
<dbReference type="InterPro" id="IPR029035">
    <property type="entry name" value="DHS-like_NAD/FAD-binding_dom"/>
</dbReference>
<dbReference type="GO" id="GO:0033539">
    <property type="term" value="P:fatty acid beta-oxidation using acyl-CoA dehydrogenase"/>
    <property type="evidence" value="ECO:0007669"/>
    <property type="project" value="TreeGrafter"/>
</dbReference>
<dbReference type="STRING" id="517418.Ctha_1799"/>
<dbReference type="Pfam" id="PF00766">
    <property type="entry name" value="ETF_alpha"/>
    <property type="match status" value="1"/>
</dbReference>
<dbReference type="Gene3D" id="3.40.50.620">
    <property type="entry name" value="HUPs"/>
    <property type="match status" value="1"/>
</dbReference>
<sequence>MPNILVFIEQRENRIKPASLEALSKATELLRTSGGTLSAVLIGAKEIREQADILGNYGASVVHVFADPQLETYSANTYARLIAETATSAGAEAVFFSATAMGKDLAPRVAVRLQAGIASDCIALELDEKKAIAKRFVYSGKLISTIELTSAIKVVSLRPNSFSIVETKTTRHETKLHDYKPEPFDLKTIVKEIRSLPGKLDVTEADIVVAGGRGMQSEAHFKLIEDLASVLGGAAGASRAVVDLGWRGHSEQIGQTGKVISPKLYIACGISGAIQHLAGIASSKTIVAINKDKDAPIFQVADYGLVGDALEIIPEFIAEMTRVNAEN</sequence>
<keyword evidence="2" id="KW-0813">Transport</keyword>
<evidence type="ECO:0000256" key="1">
    <source>
        <dbReference type="ARBA" id="ARBA00005817"/>
    </source>
</evidence>
<evidence type="ECO:0000313" key="12">
    <source>
        <dbReference type="Proteomes" id="UP000001208"/>
    </source>
</evidence>
<dbReference type="SMART" id="SM00893">
    <property type="entry name" value="ETF"/>
    <property type="match status" value="1"/>
</dbReference>
<feature type="binding site" evidence="9">
    <location>
        <position position="290"/>
    </location>
    <ligand>
        <name>FAD</name>
        <dbReference type="ChEBI" id="CHEBI:57692"/>
    </ligand>
</feature>
<feature type="domain" description="Electron transfer flavoprotein alpha/beta-subunit N-terminal" evidence="10">
    <location>
        <begin position="4"/>
        <end position="188"/>
    </location>
</feature>
<dbReference type="HOGENOM" id="CLU_034178_0_1_10"/>
<dbReference type="GO" id="GO:0009055">
    <property type="term" value="F:electron transfer activity"/>
    <property type="evidence" value="ECO:0007669"/>
    <property type="project" value="InterPro"/>
</dbReference>
<evidence type="ECO:0000256" key="8">
    <source>
        <dbReference type="ARBA" id="ARBA00079299"/>
    </source>
</evidence>
<feature type="binding site" evidence="9">
    <location>
        <begin position="252"/>
        <end position="256"/>
    </location>
    <ligand>
        <name>FAD</name>
        <dbReference type="ChEBI" id="CHEBI:57692"/>
    </ligand>
</feature>
<dbReference type="AlphaFoldDB" id="B3QTQ8"/>
<dbReference type="Pfam" id="PF01012">
    <property type="entry name" value="ETF"/>
    <property type="match status" value="1"/>
</dbReference>
<dbReference type="GO" id="GO:0050660">
    <property type="term" value="F:flavin adenine dinucleotide binding"/>
    <property type="evidence" value="ECO:0007669"/>
    <property type="project" value="InterPro"/>
</dbReference>
<comment type="similarity">
    <text evidence="1">Belongs to the ETF alpha-subunit/FixB family.</text>
</comment>
<reference evidence="11 12" key="1">
    <citation type="submission" date="2008-06" db="EMBL/GenBank/DDBJ databases">
        <title>Complete sequence of Chloroherpeton thalassium ATCC 35110.</title>
        <authorList>
            <consortium name="US DOE Joint Genome Institute"/>
            <person name="Lucas S."/>
            <person name="Copeland A."/>
            <person name="Lapidus A."/>
            <person name="Glavina del Rio T."/>
            <person name="Dalin E."/>
            <person name="Tice H."/>
            <person name="Bruce D."/>
            <person name="Goodwin L."/>
            <person name="Pitluck S."/>
            <person name="Schmutz J."/>
            <person name="Larimer F."/>
            <person name="Land M."/>
            <person name="Hauser L."/>
            <person name="Kyrpides N."/>
            <person name="Mikhailova N."/>
            <person name="Liu Z."/>
            <person name="Li T."/>
            <person name="Zhao F."/>
            <person name="Overmann J."/>
            <person name="Bryant D.A."/>
            <person name="Richardson P."/>
        </authorList>
    </citation>
    <scope>NUCLEOTIDE SEQUENCE [LARGE SCALE GENOMIC DNA]</scope>
    <source>
        <strain evidence="12">ATCC 35110 / GB-78</strain>
    </source>
</reference>
<evidence type="ECO:0000256" key="7">
    <source>
        <dbReference type="ARBA" id="ARBA00068674"/>
    </source>
</evidence>
<proteinExistence type="inferred from homology"/>
<evidence type="ECO:0000256" key="6">
    <source>
        <dbReference type="ARBA" id="ARBA00025649"/>
    </source>
</evidence>
<dbReference type="InterPro" id="IPR001308">
    <property type="entry name" value="ETF_a/FixB"/>
</dbReference>
<evidence type="ECO:0000256" key="3">
    <source>
        <dbReference type="ARBA" id="ARBA00022630"/>
    </source>
</evidence>
<dbReference type="Proteomes" id="UP000001208">
    <property type="component" value="Chromosome"/>
</dbReference>
<evidence type="ECO:0000256" key="4">
    <source>
        <dbReference type="ARBA" id="ARBA00022827"/>
    </source>
</evidence>
<dbReference type="InterPro" id="IPR014731">
    <property type="entry name" value="ETF_asu_C"/>
</dbReference>
<organism evidence="11 12">
    <name type="scientific">Chloroherpeton thalassium (strain ATCC 35110 / GB-78)</name>
    <dbReference type="NCBI Taxonomy" id="517418"/>
    <lineage>
        <taxon>Bacteria</taxon>
        <taxon>Pseudomonadati</taxon>
        <taxon>Chlorobiota</taxon>
        <taxon>Chlorobiia</taxon>
        <taxon>Chlorobiales</taxon>
        <taxon>Chloroherpetonaceae</taxon>
        <taxon>Chloroherpeton</taxon>
    </lineage>
</organism>
<dbReference type="OrthoDB" id="9770286at2"/>
<dbReference type="FunFam" id="3.40.50.1220:FF:000001">
    <property type="entry name" value="Electron transfer flavoprotein, alpha subunit"/>
    <property type="match status" value="1"/>
</dbReference>
<dbReference type="KEGG" id="cts:Ctha_1799"/>
<accession>B3QTQ8</accession>
<protein>
    <recommendedName>
        <fullName evidence="7">Electron transfer flavoprotein subunit alpha</fullName>
    </recommendedName>
    <alternativeName>
        <fullName evidence="8">Electron transfer flavoprotein large subunit</fullName>
    </alternativeName>
</protein>
<gene>
    <name evidence="11" type="ordered locus">Ctha_1799</name>
</gene>
<feature type="binding site" evidence="9">
    <location>
        <position position="213"/>
    </location>
    <ligand>
        <name>FAD</name>
        <dbReference type="ChEBI" id="CHEBI:57692"/>
    </ligand>
</feature>